<keyword evidence="2" id="KW-1185">Reference proteome</keyword>
<dbReference type="AlphaFoldDB" id="A0A835CG50"/>
<comment type="caution">
    <text evidence="1">The sequence shown here is derived from an EMBL/GenBank/DDBJ whole genome shotgun (WGS) entry which is preliminary data.</text>
</comment>
<name>A0A835CG50_9FABA</name>
<evidence type="ECO:0000313" key="2">
    <source>
        <dbReference type="Proteomes" id="UP000634136"/>
    </source>
</evidence>
<gene>
    <name evidence="1" type="ORF">G2W53_006069</name>
</gene>
<reference evidence="1" key="1">
    <citation type="submission" date="2020-09" db="EMBL/GenBank/DDBJ databases">
        <title>Genome-Enabled Discovery of Anthraquinone Biosynthesis in Senna tora.</title>
        <authorList>
            <person name="Kang S.-H."/>
            <person name="Pandey R.P."/>
            <person name="Lee C.-M."/>
            <person name="Sim J.-S."/>
            <person name="Jeong J.-T."/>
            <person name="Choi B.-S."/>
            <person name="Jung M."/>
            <person name="Ginzburg D."/>
            <person name="Zhao K."/>
            <person name="Won S.Y."/>
            <person name="Oh T.-J."/>
            <person name="Yu Y."/>
            <person name="Kim N.-H."/>
            <person name="Lee O.R."/>
            <person name="Lee T.-H."/>
            <person name="Bashyal P."/>
            <person name="Kim T.-S."/>
            <person name="Lee W.-H."/>
            <person name="Kawkins C."/>
            <person name="Kim C.-K."/>
            <person name="Kim J.S."/>
            <person name="Ahn B.O."/>
            <person name="Rhee S.Y."/>
            <person name="Sohng J.K."/>
        </authorList>
    </citation>
    <scope>NUCLEOTIDE SEQUENCE</scope>
    <source>
        <tissue evidence="1">Leaf</tissue>
    </source>
</reference>
<dbReference type="Proteomes" id="UP000634136">
    <property type="component" value="Unassembled WGS sequence"/>
</dbReference>
<sequence length="33" mass="3757">MGWGAWEWEWEGKSPSPIDKMGLGRPIPTWTGL</sequence>
<accession>A0A835CG50</accession>
<evidence type="ECO:0000313" key="1">
    <source>
        <dbReference type="EMBL" id="KAF7837587.1"/>
    </source>
</evidence>
<proteinExistence type="predicted"/>
<dbReference type="EMBL" id="JAAIUW010000003">
    <property type="protein sequence ID" value="KAF7837587.1"/>
    <property type="molecule type" value="Genomic_DNA"/>
</dbReference>
<protein>
    <submittedName>
        <fullName evidence="1">Uncharacterized protein</fullName>
    </submittedName>
</protein>
<organism evidence="1 2">
    <name type="scientific">Senna tora</name>
    <dbReference type="NCBI Taxonomy" id="362788"/>
    <lineage>
        <taxon>Eukaryota</taxon>
        <taxon>Viridiplantae</taxon>
        <taxon>Streptophyta</taxon>
        <taxon>Embryophyta</taxon>
        <taxon>Tracheophyta</taxon>
        <taxon>Spermatophyta</taxon>
        <taxon>Magnoliopsida</taxon>
        <taxon>eudicotyledons</taxon>
        <taxon>Gunneridae</taxon>
        <taxon>Pentapetalae</taxon>
        <taxon>rosids</taxon>
        <taxon>fabids</taxon>
        <taxon>Fabales</taxon>
        <taxon>Fabaceae</taxon>
        <taxon>Caesalpinioideae</taxon>
        <taxon>Cassia clade</taxon>
        <taxon>Senna</taxon>
    </lineage>
</organism>